<name>A0AAV8SHH7_9ROSI</name>
<dbReference type="InterPro" id="IPR004873">
    <property type="entry name" value="BURP_dom"/>
</dbReference>
<feature type="chain" id="PRO_5043496683" description="BURP domain-containing protein" evidence="1">
    <location>
        <begin position="24"/>
        <end position="382"/>
    </location>
</feature>
<evidence type="ECO:0000259" key="2">
    <source>
        <dbReference type="PROSITE" id="PS51277"/>
    </source>
</evidence>
<dbReference type="SMART" id="SM01045">
    <property type="entry name" value="BURP"/>
    <property type="match status" value="1"/>
</dbReference>
<dbReference type="PANTHER" id="PTHR31236">
    <property type="entry name" value="BURP DOMAIN PROTEIN USPL1-LIKE"/>
    <property type="match status" value="1"/>
</dbReference>
<dbReference type="AlphaFoldDB" id="A0AAV8SHH7"/>
<organism evidence="3 4">
    <name type="scientific">Erythroxylum novogranatense</name>
    <dbReference type="NCBI Taxonomy" id="1862640"/>
    <lineage>
        <taxon>Eukaryota</taxon>
        <taxon>Viridiplantae</taxon>
        <taxon>Streptophyta</taxon>
        <taxon>Embryophyta</taxon>
        <taxon>Tracheophyta</taxon>
        <taxon>Spermatophyta</taxon>
        <taxon>Magnoliopsida</taxon>
        <taxon>eudicotyledons</taxon>
        <taxon>Gunneridae</taxon>
        <taxon>Pentapetalae</taxon>
        <taxon>rosids</taxon>
        <taxon>fabids</taxon>
        <taxon>Malpighiales</taxon>
        <taxon>Erythroxylaceae</taxon>
        <taxon>Erythroxylum</taxon>
    </lineage>
</organism>
<reference evidence="3 4" key="1">
    <citation type="submission" date="2021-09" db="EMBL/GenBank/DDBJ databases">
        <title>Genomic insights and catalytic innovation underlie evolution of tropane alkaloids biosynthesis.</title>
        <authorList>
            <person name="Wang Y.-J."/>
            <person name="Tian T."/>
            <person name="Huang J.-P."/>
            <person name="Huang S.-X."/>
        </authorList>
    </citation>
    <scope>NUCLEOTIDE SEQUENCE [LARGE SCALE GENOMIC DNA]</scope>
    <source>
        <strain evidence="3">KIB-2018</strain>
        <tissue evidence="3">Leaf</tissue>
    </source>
</reference>
<evidence type="ECO:0000313" key="3">
    <source>
        <dbReference type="EMBL" id="KAJ8751618.1"/>
    </source>
</evidence>
<dbReference type="EMBL" id="JAIWQS010000011">
    <property type="protein sequence ID" value="KAJ8751618.1"/>
    <property type="molecule type" value="Genomic_DNA"/>
</dbReference>
<dbReference type="Pfam" id="PF03181">
    <property type="entry name" value="BURP"/>
    <property type="match status" value="1"/>
</dbReference>
<dbReference type="PROSITE" id="PS51277">
    <property type="entry name" value="BURP"/>
    <property type="match status" value="1"/>
</dbReference>
<dbReference type="InterPro" id="IPR044816">
    <property type="entry name" value="BURP"/>
</dbReference>
<sequence>MEFRIQRILTFLVLALVASDAASSPELYWKSVLPNTPMPNAVKDLLNPDSFMEDKSTYVDVGKGGVNVDAGKGNPGGTSVNVGKGGVNVHTGKGQPGGGTHVAVGGGNGVGVNTGTPGHRTNVGVGKGGVSVNTGHKGKPVYVGVHPGPDPFNYLYAATETQLQDHRKGAIFFLDKDIHTGNVMNLHFSKSTNAATFLPRDEANSIPFSSSKLSDVFDDFSVKPGSLEAELMKNTVKECEDPGIEGEEKFCATSLESMIDFSTSKLGKNVQAISTEVGKENQAEKFTITGVKKIGDGKKAVACHKQNYPYAVFYCHATDRTRLYMVQLVGVDGTKTKAVTVCHTNTGAWNPKHLAFQLLEVKPGTVPICHFLPEDHVVWVRN</sequence>
<evidence type="ECO:0000313" key="4">
    <source>
        <dbReference type="Proteomes" id="UP001159364"/>
    </source>
</evidence>
<feature type="domain" description="BURP" evidence="2">
    <location>
        <begin position="172"/>
        <end position="382"/>
    </location>
</feature>
<comment type="caution">
    <text evidence="3">The sequence shown here is derived from an EMBL/GenBank/DDBJ whole genome shotgun (WGS) entry which is preliminary data.</text>
</comment>
<keyword evidence="1" id="KW-0732">Signal</keyword>
<protein>
    <recommendedName>
        <fullName evidence="2">BURP domain-containing protein</fullName>
    </recommendedName>
</protein>
<proteinExistence type="predicted"/>
<keyword evidence="4" id="KW-1185">Reference proteome</keyword>
<accession>A0AAV8SHH7</accession>
<gene>
    <name evidence="3" type="ORF">K2173_025771</name>
</gene>
<feature type="signal peptide" evidence="1">
    <location>
        <begin position="1"/>
        <end position="23"/>
    </location>
</feature>
<evidence type="ECO:0000256" key="1">
    <source>
        <dbReference type="SAM" id="SignalP"/>
    </source>
</evidence>
<dbReference type="PANTHER" id="PTHR31236:SF2">
    <property type="entry name" value="BURP DOMAIN PROTEIN RD22"/>
    <property type="match status" value="1"/>
</dbReference>
<dbReference type="Proteomes" id="UP001159364">
    <property type="component" value="Linkage Group LG11"/>
</dbReference>